<dbReference type="SMART" id="SM00529">
    <property type="entry name" value="HTH_DTXR"/>
    <property type="match status" value="1"/>
</dbReference>
<dbReference type="Proteomes" id="UP000480303">
    <property type="component" value="Unassembled WGS sequence"/>
</dbReference>
<evidence type="ECO:0000256" key="3">
    <source>
        <dbReference type="ARBA" id="ARBA00011738"/>
    </source>
</evidence>
<accession>A0A6A0BFZ4</accession>
<keyword evidence="4" id="KW-0963">Cytoplasm</keyword>
<feature type="domain" description="HTH dtxR-type" evidence="12">
    <location>
        <begin position="4"/>
        <end position="66"/>
    </location>
</feature>
<dbReference type="GO" id="GO:0046983">
    <property type="term" value="F:protein dimerization activity"/>
    <property type="evidence" value="ECO:0007669"/>
    <property type="project" value="InterPro"/>
</dbReference>
<dbReference type="Gene3D" id="1.10.10.10">
    <property type="entry name" value="Winged helix-like DNA-binding domain superfamily/Winged helix DNA-binding domain"/>
    <property type="match status" value="1"/>
</dbReference>
<proteinExistence type="inferred from homology"/>
<keyword evidence="7" id="KW-0238">DNA-binding</keyword>
<dbReference type="PANTHER" id="PTHR33238">
    <property type="entry name" value="IRON (METAL) DEPENDENT REPRESSOR, DTXR FAMILY"/>
    <property type="match status" value="1"/>
</dbReference>
<dbReference type="InterPro" id="IPR001367">
    <property type="entry name" value="Fe_dep_repressor"/>
</dbReference>
<dbReference type="Gene3D" id="1.10.60.10">
    <property type="entry name" value="Iron dependent repressor, metal binding and dimerisation domain"/>
    <property type="match status" value="1"/>
</dbReference>
<evidence type="ECO:0000256" key="7">
    <source>
        <dbReference type="ARBA" id="ARBA00023125"/>
    </source>
</evidence>
<dbReference type="GO" id="GO:0003677">
    <property type="term" value="F:DNA binding"/>
    <property type="evidence" value="ECO:0007669"/>
    <property type="project" value="UniProtKB-KW"/>
</dbReference>
<evidence type="ECO:0000256" key="11">
    <source>
        <dbReference type="ARBA" id="ARBA00032593"/>
    </source>
</evidence>
<evidence type="ECO:0000256" key="1">
    <source>
        <dbReference type="ARBA" id="ARBA00004496"/>
    </source>
</evidence>
<dbReference type="PANTHER" id="PTHR33238:SF11">
    <property type="entry name" value="TRANSCRIPTIONAL REGULATOR MNTR"/>
    <property type="match status" value="1"/>
</dbReference>
<dbReference type="GO" id="GO:0005737">
    <property type="term" value="C:cytoplasm"/>
    <property type="evidence" value="ECO:0007669"/>
    <property type="project" value="UniProtKB-SubCell"/>
</dbReference>
<dbReference type="SUPFAM" id="SSF46785">
    <property type="entry name" value="Winged helix' DNA-binding domain"/>
    <property type="match status" value="1"/>
</dbReference>
<comment type="subcellular location">
    <subcellularLocation>
        <location evidence="1">Cytoplasm</location>
    </subcellularLocation>
</comment>
<dbReference type="PROSITE" id="PS50944">
    <property type="entry name" value="HTH_DTXR"/>
    <property type="match status" value="1"/>
</dbReference>
<evidence type="ECO:0000256" key="9">
    <source>
        <dbReference type="ARBA" id="ARBA00023163"/>
    </source>
</evidence>
<dbReference type="InterPro" id="IPR036421">
    <property type="entry name" value="Fe_dep_repressor_sf"/>
</dbReference>
<gene>
    <name evidence="13" type="primary">ymiA</name>
    <name evidence="13" type="ORF">Hs30E_18290</name>
</gene>
<evidence type="ECO:0000313" key="14">
    <source>
        <dbReference type="Proteomes" id="UP000480303"/>
    </source>
</evidence>
<protein>
    <recommendedName>
        <fullName evidence="11">Manganese transport regulator</fullName>
    </recommendedName>
</protein>
<keyword evidence="5" id="KW-0678">Repressor</keyword>
<dbReference type="InterPro" id="IPR050536">
    <property type="entry name" value="DtxR_MntR_Metal-Reg"/>
</dbReference>
<dbReference type="InterPro" id="IPR036390">
    <property type="entry name" value="WH_DNA-bd_sf"/>
</dbReference>
<comment type="subunit">
    <text evidence="3">Homodimer.</text>
</comment>
<evidence type="ECO:0000256" key="5">
    <source>
        <dbReference type="ARBA" id="ARBA00022491"/>
    </source>
</evidence>
<keyword evidence="14" id="KW-1185">Reference proteome</keyword>
<comment type="caution">
    <text evidence="13">The sequence shown here is derived from an EMBL/GenBank/DDBJ whole genome shotgun (WGS) entry which is preliminary data.</text>
</comment>
<keyword evidence="9" id="KW-0804">Transcription</keyword>
<keyword evidence="8" id="KW-0010">Activator</keyword>
<dbReference type="InterPro" id="IPR022687">
    <property type="entry name" value="HTH_DTXR"/>
</dbReference>
<reference evidence="13 14" key="1">
    <citation type="submission" date="2020-02" db="EMBL/GenBank/DDBJ databases">
        <title>Draft genome sequence of Lactococcus sp. Hs30E4-3.</title>
        <authorList>
            <person name="Noda S."/>
            <person name="Yuki M."/>
            <person name="Ohkuma M."/>
        </authorList>
    </citation>
    <scope>NUCLEOTIDE SEQUENCE [LARGE SCALE GENOMIC DNA]</scope>
    <source>
        <strain evidence="13 14">Hs30E4-3</strain>
    </source>
</reference>
<name>A0A6A0BFZ4_9LACT</name>
<keyword evidence="6" id="KW-0805">Transcription regulation</keyword>
<dbReference type="InterPro" id="IPR022689">
    <property type="entry name" value="Iron_dep_repressor"/>
</dbReference>
<dbReference type="SUPFAM" id="SSF47979">
    <property type="entry name" value="Iron-dependent repressor protein, dimerization domain"/>
    <property type="match status" value="1"/>
</dbReference>
<comment type="similarity">
    <text evidence="2">Belongs to the DtxR/MntR family.</text>
</comment>
<dbReference type="GO" id="GO:0003700">
    <property type="term" value="F:DNA-binding transcription factor activity"/>
    <property type="evidence" value="ECO:0007669"/>
    <property type="project" value="InterPro"/>
</dbReference>
<dbReference type="EMBL" id="BLLI01000072">
    <property type="protein sequence ID" value="GFH43278.1"/>
    <property type="molecule type" value="Genomic_DNA"/>
</dbReference>
<evidence type="ECO:0000259" key="12">
    <source>
        <dbReference type="PROSITE" id="PS50944"/>
    </source>
</evidence>
<evidence type="ECO:0000313" key="13">
    <source>
        <dbReference type="EMBL" id="GFH43278.1"/>
    </source>
</evidence>
<dbReference type="Pfam" id="PF01325">
    <property type="entry name" value="Fe_dep_repress"/>
    <property type="match status" value="1"/>
</dbReference>
<organism evidence="13 14">
    <name type="scientific">Pseudolactococcus hodotermopsidis</name>
    <dbReference type="NCBI Taxonomy" id="2709157"/>
    <lineage>
        <taxon>Bacteria</taxon>
        <taxon>Bacillati</taxon>
        <taxon>Bacillota</taxon>
        <taxon>Bacilli</taxon>
        <taxon>Lactobacillales</taxon>
        <taxon>Streptococcaceae</taxon>
        <taxon>Pseudolactococcus</taxon>
    </lineage>
</organism>
<dbReference type="AlphaFoldDB" id="A0A6A0BFZ4"/>
<evidence type="ECO:0000256" key="6">
    <source>
        <dbReference type="ARBA" id="ARBA00023015"/>
    </source>
</evidence>
<evidence type="ECO:0000256" key="2">
    <source>
        <dbReference type="ARBA" id="ARBA00007871"/>
    </source>
</evidence>
<dbReference type="RefSeq" id="WP_172209713.1">
    <property type="nucleotide sequence ID" value="NZ_BLLI01000072.1"/>
</dbReference>
<dbReference type="GO" id="GO:0046914">
    <property type="term" value="F:transition metal ion binding"/>
    <property type="evidence" value="ECO:0007669"/>
    <property type="project" value="InterPro"/>
</dbReference>
<dbReference type="Pfam" id="PF02742">
    <property type="entry name" value="Fe_dep_repr_C"/>
    <property type="match status" value="1"/>
</dbReference>
<dbReference type="InterPro" id="IPR036388">
    <property type="entry name" value="WH-like_DNA-bd_sf"/>
</dbReference>
<evidence type="ECO:0000256" key="4">
    <source>
        <dbReference type="ARBA" id="ARBA00022490"/>
    </source>
</evidence>
<keyword evidence="10" id="KW-0464">Manganese</keyword>
<sequence>MNEFSKTEQDYLKAIYHLQEKTADLVNITDIATELKVSAPSATEMIKRLAKKNLVDHKKYYGVFLKPEGYQEARFILKSHRVWETFLVEMAGYQLHEVHAEAENLEHASSRKLIERLHALMKFPTSDPHGSEIPAECFWHGKLVRLDLSEAMVAERYEIVSLSAGVERFLQKLALRKPKFITLLEVLADRSVIVKTDADVRFVVPHFQKKDWQLKCYKNMIDKAV</sequence>
<evidence type="ECO:0000256" key="10">
    <source>
        <dbReference type="ARBA" id="ARBA00023211"/>
    </source>
</evidence>
<evidence type="ECO:0000256" key="8">
    <source>
        <dbReference type="ARBA" id="ARBA00023159"/>
    </source>
</evidence>